<protein>
    <submittedName>
        <fullName evidence="5">SDR family oxidoreductase</fullName>
    </submittedName>
</protein>
<dbReference type="Proteomes" id="UP001204142">
    <property type="component" value="Unassembled WGS sequence"/>
</dbReference>
<dbReference type="NCBIfam" id="NF005436">
    <property type="entry name" value="PRK07023.1"/>
    <property type="match status" value="1"/>
</dbReference>
<keyword evidence="2" id="KW-0963">Cytoplasm</keyword>
<dbReference type="InterPro" id="IPR051721">
    <property type="entry name" value="Biopterin_syn/organic_redct"/>
</dbReference>
<keyword evidence="4" id="KW-0560">Oxidoreductase</keyword>
<evidence type="ECO:0000313" key="6">
    <source>
        <dbReference type="Proteomes" id="UP001204142"/>
    </source>
</evidence>
<organism evidence="5 6">
    <name type="scientific">Limnobacter humi</name>
    <dbReference type="NCBI Taxonomy" id="1778671"/>
    <lineage>
        <taxon>Bacteria</taxon>
        <taxon>Pseudomonadati</taxon>
        <taxon>Pseudomonadota</taxon>
        <taxon>Betaproteobacteria</taxon>
        <taxon>Burkholderiales</taxon>
        <taxon>Burkholderiaceae</taxon>
        <taxon>Limnobacter</taxon>
    </lineage>
</organism>
<dbReference type="PANTHER" id="PTHR44085:SF2">
    <property type="entry name" value="SEPIAPTERIN REDUCTASE"/>
    <property type="match status" value="1"/>
</dbReference>
<dbReference type="PRINTS" id="PR00081">
    <property type="entry name" value="GDHRDH"/>
</dbReference>
<evidence type="ECO:0000256" key="2">
    <source>
        <dbReference type="ARBA" id="ARBA00022490"/>
    </source>
</evidence>
<evidence type="ECO:0000256" key="3">
    <source>
        <dbReference type="ARBA" id="ARBA00022857"/>
    </source>
</evidence>
<evidence type="ECO:0000256" key="4">
    <source>
        <dbReference type="ARBA" id="ARBA00023002"/>
    </source>
</evidence>
<dbReference type="PANTHER" id="PTHR44085">
    <property type="entry name" value="SEPIAPTERIN REDUCTASE"/>
    <property type="match status" value="1"/>
</dbReference>
<dbReference type="InterPro" id="IPR002347">
    <property type="entry name" value="SDR_fam"/>
</dbReference>
<name>A0ABT1WG10_9BURK</name>
<proteinExistence type="predicted"/>
<dbReference type="Pfam" id="PF00106">
    <property type="entry name" value="adh_short"/>
    <property type="match status" value="1"/>
</dbReference>
<gene>
    <name evidence="5" type="ORF">NQT62_08435</name>
</gene>
<accession>A0ABT1WG10</accession>
<evidence type="ECO:0000256" key="1">
    <source>
        <dbReference type="ARBA" id="ARBA00004496"/>
    </source>
</evidence>
<comment type="caution">
    <text evidence="5">The sequence shown here is derived from an EMBL/GenBank/DDBJ whole genome shotgun (WGS) entry which is preliminary data.</text>
</comment>
<keyword evidence="6" id="KW-1185">Reference proteome</keyword>
<reference evidence="5 6" key="1">
    <citation type="submission" date="2022-07" db="EMBL/GenBank/DDBJ databases">
        <authorList>
            <person name="Xamxidin M."/>
            <person name="Wu M."/>
        </authorList>
    </citation>
    <scope>NUCLEOTIDE SEQUENCE [LARGE SCALE GENOMIC DNA]</scope>
    <source>
        <strain evidence="5 6">NBRC 111650</strain>
    </source>
</reference>
<dbReference type="RefSeq" id="WP_256764233.1">
    <property type="nucleotide sequence ID" value="NZ_JANIGO010000002.1"/>
</dbReference>
<evidence type="ECO:0000313" key="5">
    <source>
        <dbReference type="EMBL" id="MCQ8896457.1"/>
    </source>
</evidence>
<dbReference type="Gene3D" id="3.40.50.720">
    <property type="entry name" value="NAD(P)-binding Rossmann-like Domain"/>
    <property type="match status" value="1"/>
</dbReference>
<keyword evidence="3" id="KW-0521">NADP</keyword>
<dbReference type="SUPFAM" id="SSF51735">
    <property type="entry name" value="NAD(P)-binding Rossmann-fold domains"/>
    <property type="match status" value="1"/>
</dbReference>
<sequence length="240" mass="25461">MKAIVTGHSRGLGKAICLELLNQGIPVLGLARTVPDSPVHPLLTDVALDLSDTPALLDWIDSQALRQYMAGAPAVVLINNAGVVEPIGPLHRQNPASIARAVQLNITAVLALSAACVQQRDGGQPLRIVHVSSGAARNPYPGWSVYCATKAALDMHAQAVAADQIQGLRICSLAPGVIDTDMQGEIRASNPDDFPNLARFKALKAQNQLQTPQDCAETLIHYVLGHRFGELAVADLRQIG</sequence>
<dbReference type="InterPro" id="IPR036291">
    <property type="entry name" value="NAD(P)-bd_dom_sf"/>
</dbReference>
<comment type="subcellular location">
    <subcellularLocation>
        <location evidence="1">Cytoplasm</location>
    </subcellularLocation>
</comment>
<dbReference type="EMBL" id="JANIGO010000002">
    <property type="protein sequence ID" value="MCQ8896457.1"/>
    <property type="molecule type" value="Genomic_DNA"/>
</dbReference>